<name>A0A1G6AEF1_EUBOX</name>
<dbReference type="PRINTS" id="PR01050">
    <property type="entry name" value="PYRUVTKNASE"/>
</dbReference>
<dbReference type="SUPFAM" id="SSF51621">
    <property type="entry name" value="Phosphoenolpyruvate/pyruvate domain"/>
    <property type="match status" value="1"/>
</dbReference>
<dbReference type="Gene3D" id="2.40.33.10">
    <property type="entry name" value="PK beta-barrel domain-like"/>
    <property type="match status" value="1"/>
</dbReference>
<dbReference type="GO" id="GO:0016301">
    <property type="term" value="F:kinase activity"/>
    <property type="evidence" value="ECO:0007669"/>
    <property type="project" value="UniProtKB-KW"/>
</dbReference>
<proteinExistence type="inferred from homology"/>
<dbReference type="InterPro" id="IPR015806">
    <property type="entry name" value="Pyrv_Knase_insert_dom_sf"/>
</dbReference>
<dbReference type="NCBIfam" id="TIGR01064">
    <property type="entry name" value="pyruv_kin"/>
    <property type="match status" value="1"/>
</dbReference>
<dbReference type="InterPro" id="IPR015793">
    <property type="entry name" value="Pyrv_Knase_brl"/>
</dbReference>
<dbReference type="SUPFAM" id="SSF52009">
    <property type="entry name" value="Phosphohistidine domain"/>
    <property type="match status" value="1"/>
</dbReference>
<dbReference type="UniPathway" id="UPA00109">
    <property type="reaction ID" value="UER00188"/>
</dbReference>
<comment type="cofactor">
    <cofactor evidence="1">
        <name>Mg(2+)</name>
        <dbReference type="ChEBI" id="CHEBI:18420"/>
    </cofactor>
</comment>
<keyword evidence="16 22" id="KW-0670">Pyruvate</keyword>
<evidence type="ECO:0000256" key="17">
    <source>
        <dbReference type="NCBIfam" id="TIGR01064"/>
    </source>
</evidence>
<dbReference type="FunFam" id="3.20.20.60:FF:000025">
    <property type="entry name" value="Pyruvate kinase"/>
    <property type="match status" value="1"/>
</dbReference>
<comment type="pathway">
    <text evidence="3 18">Carbohydrate degradation; glycolysis; pyruvate from D-glyceraldehyde 3-phosphate: step 5/5.</text>
</comment>
<dbReference type="PANTHER" id="PTHR11817">
    <property type="entry name" value="PYRUVATE KINASE"/>
    <property type="match status" value="1"/>
</dbReference>
<dbReference type="GO" id="GO:0000287">
    <property type="term" value="F:magnesium ion binding"/>
    <property type="evidence" value="ECO:0007669"/>
    <property type="project" value="UniProtKB-UniRule"/>
</dbReference>
<dbReference type="Pfam" id="PF00391">
    <property type="entry name" value="PEP-utilizers"/>
    <property type="match status" value="1"/>
</dbReference>
<dbReference type="EC" id="2.7.1.40" evidence="6 17"/>
<dbReference type="SUPFAM" id="SSF52935">
    <property type="entry name" value="PK C-terminal domain-like"/>
    <property type="match status" value="1"/>
</dbReference>
<dbReference type="InterPro" id="IPR001697">
    <property type="entry name" value="Pyr_Knase"/>
</dbReference>
<evidence type="ECO:0000259" key="20">
    <source>
        <dbReference type="Pfam" id="PF00391"/>
    </source>
</evidence>
<dbReference type="GO" id="GO:0030955">
    <property type="term" value="F:potassium ion binding"/>
    <property type="evidence" value="ECO:0007669"/>
    <property type="project" value="UniProtKB-UniRule"/>
</dbReference>
<dbReference type="Gene3D" id="3.20.20.60">
    <property type="entry name" value="Phosphoenolpyruvate-binding domains"/>
    <property type="match status" value="1"/>
</dbReference>
<keyword evidence="23" id="KW-1185">Reference proteome</keyword>
<dbReference type="InterPro" id="IPR036918">
    <property type="entry name" value="Pyrv_Knase_C_sf"/>
</dbReference>
<dbReference type="InterPro" id="IPR018209">
    <property type="entry name" value="Pyrv_Knase_AS"/>
</dbReference>
<feature type="domain" description="PEP-utilising enzyme mobile" evidence="20">
    <location>
        <begin position="506"/>
        <end position="577"/>
    </location>
</feature>
<keyword evidence="10" id="KW-0547">Nucleotide-binding</keyword>
<dbReference type="Gene3D" id="3.40.1380.20">
    <property type="entry name" value="Pyruvate kinase, C-terminal domain"/>
    <property type="match status" value="1"/>
</dbReference>
<dbReference type="NCBIfam" id="NF004978">
    <property type="entry name" value="PRK06354.1"/>
    <property type="match status" value="1"/>
</dbReference>
<keyword evidence="8 18" id="KW-0808">Transferase</keyword>
<evidence type="ECO:0000256" key="4">
    <source>
        <dbReference type="ARBA" id="ARBA00006237"/>
    </source>
</evidence>
<evidence type="ECO:0000256" key="7">
    <source>
        <dbReference type="ARBA" id="ARBA00018587"/>
    </source>
</evidence>
<evidence type="ECO:0000259" key="21">
    <source>
        <dbReference type="Pfam" id="PF02887"/>
    </source>
</evidence>
<evidence type="ECO:0000256" key="18">
    <source>
        <dbReference type="RuleBase" id="RU000504"/>
    </source>
</evidence>
<sequence length="584" mass="64087">MGNIRKTKIICTLGPATDEKDTLKQLMLEGMNAARFNFSHGTHEEQKKRLDRVKKLRKELNLPIATILDTKGPEIRLGNFKNGKEQLKEGQLFTLTMQDVEGTGEIASVTYKELIGDIKEGQKILIDDGLIAMQAVKLTEDEIICKVLNDGEISNHKGVNVPDVHLSMPYISEKDYEDILFGIKQEFDFIAASFVRTAKDVLEIRKILKKHDCDTINIISKIENREGVEHIDEIIQVSDAIMVARGDMGVEIPFEEVPAIQKMIIRKVYLAGKQVVTATQMLDSMMHNPRPTRAEAADVANAIYDGTSSIMLSGETAAGKYPVEALQTMVKIAKQTENHIDYKDKSLRRRSQDEIDITKAISHATCTTAADLDAAAIVTVTKSGFTARMISRNRPNCPIVGCSTEITTCRQLALSWGVYPLWVEQAQSEESLLDTGVDAALKAGLVQQGDLVVITAGIPLGVSGTTNTIKVTTAGHITLRGTGIGSGKIEGNVCICRNIEELKDNFKRGDIIVAKETNNEMLYLMKEAGGIIVEEGHEECHAAVVGLTLEKPVLIGARHATSMLKNGAYIVLDAMQGVVKYKNN</sequence>
<feature type="domain" description="Pyruvate kinase barrel" evidence="19">
    <location>
        <begin position="4"/>
        <end position="325"/>
    </location>
</feature>
<evidence type="ECO:0000256" key="9">
    <source>
        <dbReference type="ARBA" id="ARBA00022723"/>
    </source>
</evidence>
<reference evidence="22 23" key="1">
    <citation type="submission" date="2016-10" db="EMBL/GenBank/DDBJ databases">
        <authorList>
            <person name="de Groot N.N."/>
        </authorList>
    </citation>
    <scope>NUCLEOTIDE SEQUENCE [LARGE SCALE GENOMIC DNA]</scope>
    <source>
        <strain evidence="22 23">DSM 3217</strain>
    </source>
</reference>
<evidence type="ECO:0000256" key="13">
    <source>
        <dbReference type="ARBA" id="ARBA00022842"/>
    </source>
</evidence>
<accession>A0A1G6AEF1</accession>
<keyword evidence="11 18" id="KW-0418">Kinase</keyword>
<feature type="domain" description="Pyruvate kinase C-terminal" evidence="21">
    <location>
        <begin position="360"/>
        <end position="471"/>
    </location>
</feature>
<dbReference type="InterPro" id="IPR011037">
    <property type="entry name" value="Pyrv_Knase-like_insert_dom_sf"/>
</dbReference>
<evidence type="ECO:0000313" key="23">
    <source>
        <dbReference type="Proteomes" id="UP000199228"/>
    </source>
</evidence>
<dbReference type="FunFam" id="2.40.33.10:FF:000001">
    <property type="entry name" value="Pyruvate kinase"/>
    <property type="match status" value="1"/>
</dbReference>
<comment type="similarity">
    <text evidence="5 18">Belongs to the pyruvate kinase family.</text>
</comment>
<keyword evidence="9" id="KW-0479">Metal-binding</keyword>
<dbReference type="Proteomes" id="UP000199228">
    <property type="component" value="Unassembled WGS sequence"/>
</dbReference>
<organism evidence="22 23">
    <name type="scientific">Eubacterium oxidoreducens</name>
    <dbReference type="NCBI Taxonomy" id="1732"/>
    <lineage>
        <taxon>Bacteria</taxon>
        <taxon>Bacillati</taxon>
        <taxon>Bacillota</taxon>
        <taxon>Clostridia</taxon>
        <taxon>Eubacteriales</taxon>
        <taxon>Eubacteriaceae</taxon>
        <taxon>Eubacterium</taxon>
    </lineage>
</organism>
<dbReference type="STRING" id="1732.SAMN02910417_00455"/>
<dbReference type="SUPFAM" id="SSF50800">
    <property type="entry name" value="PK beta-barrel domain-like"/>
    <property type="match status" value="1"/>
</dbReference>
<evidence type="ECO:0000256" key="6">
    <source>
        <dbReference type="ARBA" id="ARBA00012142"/>
    </source>
</evidence>
<keyword evidence="12" id="KW-0067">ATP-binding</keyword>
<evidence type="ECO:0000256" key="5">
    <source>
        <dbReference type="ARBA" id="ARBA00008663"/>
    </source>
</evidence>
<evidence type="ECO:0000256" key="8">
    <source>
        <dbReference type="ARBA" id="ARBA00022679"/>
    </source>
</evidence>
<evidence type="ECO:0000256" key="12">
    <source>
        <dbReference type="ARBA" id="ARBA00022840"/>
    </source>
</evidence>
<dbReference type="Pfam" id="PF02887">
    <property type="entry name" value="PK_C"/>
    <property type="match status" value="1"/>
</dbReference>
<evidence type="ECO:0000256" key="3">
    <source>
        <dbReference type="ARBA" id="ARBA00004997"/>
    </source>
</evidence>
<dbReference type="InterPro" id="IPR040442">
    <property type="entry name" value="Pyrv_kinase-like_dom_sf"/>
</dbReference>
<protein>
    <recommendedName>
        <fullName evidence="7 17">Pyruvate kinase</fullName>
        <ecNumber evidence="6 17">2.7.1.40</ecNumber>
    </recommendedName>
</protein>
<dbReference type="InterPro" id="IPR015813">
    <property type="entry name" value="Pyrv/PenolPyrv_kinase-like_dom"/>
</dbReference>
<evidence type="ECO:0000256" key="15">
    <source>
        <dbReference type="ARBA" id="ARBA00023152"/>
    </source>
</evidence>
<comment type="cofactor">
    <cofactor evidence="2">
        <name>K(+)</name>
        <dbReference type="ChEBI" id="CHEBI:29103"/>
    </cofactor>
</comment>
<evidence type="ECO:0000256" key="1">
    <source>
        <dbReference type="ARBA" id="ARBA00001946"/>
    </source>
</evidence>
<keyword evidence="15 18" id="KW-0324">Glycolysis</keyword>
<dbReference type="InterPro" id="IPR015795">
    <property type="entry name" value="Pyrv_Knase_C"/>
</dbReference>
<evidence type="ECO:0000256" key="14">
    <source>
        <dbReference type="ARBA" id="ARBA00022958"/>
    </source>
</evidence>
<comment type="similarity">
    <text evidence="4">In the C-terminal section; belongs to the PEP-utilizing enzyme family.</text>
</comment>
<evidence type="ECO:0000313" key="22">
    <source>
        <dbReference type="EMBL" id="SDB06473.1"/>
    </source>
</evidence>
<comment type="catalytic activity">
    <reaction evidence="18">
        <text>pyruvate + ATP = phosphoenolpyruvate + ADP + H(+)</text>
        <dbReference type="Rhea" id="RHEA:18157"/>
        <dbReference type="ChEBI" id="CHEBI:15361"/>
        <dbReference type="ChEBI" id="CHEBI:15378"/>
        <dbReference type="ChEBI" id="CHEBI:30616"/>
        <dbReference type="ChEBI" id="CHEBI:58702"/>
        <dbReference type="ChEBI" id="CHEBI:456216"/>
        <dbReference type="EC" id="2.7.1.40"/>
    </reaction>
</comment>
<dbReference type="GO" id="GO:0005524">
    <property type="term" value="F:ATP binding"/>
    <property type="evidence" value="ECO:0007669"/>
    <property type="project" value="UniProtKB-KW"/>
</dbReference>
<evidence type="ECO:0000256" key="2">
    <source>
        <dbReference type="ARBA" id="ARBA00001958"/>
    </source>
</evidence>
<dbReference type="NCBIfam" id="NF004491">
    <property type="entry name" value="PRK05826.1"/>
    <property type="match status" value="1"/>
</dbReference>
<evidence type="ECO:0000256" key="16">
    <source>
        <dbReference type="ARBA" id="ARBA00023317"/>
    </source>
</evidence>
<dbReference type="AlphaFoldDB" id="A0A1G6AEF1"/>
<dbReference type="Gene3D" id="3.50.30.10">
    <property type="entry name" value="Phosphohistidine domain"/>
    <property type="match status" value="1"/>
</dbReference>
<dbReference type="GO" id="GO:0004743">
    <property type="term" value="F:pyruvate kinase activity"/>
    <property type="evidence" value="ECO:0007669"/>
    <property type="project" value="UniProtKB-UniRule"/>
</dbReference>
<gene>
    <name evidence="22" type="ORF">SAMN02910417_00455</name>
</gene>
<dbReference type="InterPro" id="IPR008279">
    <property type="entry name" value="PEP-util_enz_mobile_dom"/>
</dbReference>
<dbReference type="PROSITE" id="PS00110">
    <property type="entry name" value="PYRUVATE_KINASE"/>
    <property type="match status" value="1"/>
</dbReference>
<keyword evidence="14" id="KW-0630">Potassium</keyword>
<dbReference type="EMBL" id="FMXR01000005">
    <property type="protein sequence ID" value="SDB06473.1"/>
    <property type="molecule type" value="Genomic_DNA"/>
</dbReference>
<evidence type="ECO:0000259" key="19">
    <source>
        <dbReference type="Pfam" id="PF00224"/>
    </source>
</evidence>
<dbReference type="OrthoDB" id="9812123at2"/>
<dbReference type="InterPro" id="IPR036637">
    <property type="entry name" value="Phosphohistidine_dom_sf"/>
</dbReference>
<evidence type="ECO:0000256" key="10">
    <source>
        <dbReference type="ARBA" id="ARBA00022741"/>
    </source>
</evidence>
<dbReference type="RefSeq" id="WP_090171766.1">
    <property type="nucleotide sequence ID" value="NZ_FMXR01000005.1"/>
</dbReference>
<keyword evidence="13 18" id="KW-0460">Magnesium</keyword>
<evidence type="ECO:0000256" key="11">
    <source>
        <dbReference type="ARBA" id="ARBA00022777"/>
    </source>
</evidence>
<dbReference type="Pfam" id="PF00224">
    <property type="entry name" value="PK"/>
    <property type="match status" value="1"/>
</dbReference>